<accession>X1R5C6</accession>
<reference evidence="1" key="1">
    <citation type="journal article" date="2014" name="Front. Microbiol.">
        <title>High frequency of phylogenetically diverse reductive dehalogenase-homologous genes in deep subseafloor sedimentary metagenomes.</title>
        <authorList>
            <person name="Kawai M."/>
            <person name="Futagami T."/>
            <person name="Toyoda A."/>
            <person name="Takaki Y."/>
            <person name="Nishi S."/>
            <person name="Hori S."/>
            <person name="Arai W."/>
            <person name="Tsubouchi T."/>
            <person name="Morono Y."/>
            <person name="Uchiyama I."/>
            <person name="Ito T."/>
            <person name="Fujiyama A."/>
            <person name="Inagaki F."/>
            <person name="Takami H."/>
        </authorList>
    </citation>
    <scope>NUCLEOTIDE SEQUENCE</scope>
    <source>
        <strain evidence="1">Expedition CK06-06</strain>
    </source>
</reference>
<dbReference type="SUPFAM" id="SSF54637">
    <property type="entry name" value="Thioesterase/thiol ester dehydrase-isomerase"/>
    <property type="match status" value="1"/>
</dbReference>
<organism evidence="1">
    <name type="scientific">marine sediment metagenome</name>
    <dbReference type="NCBI Taxonomy" id="412755"/>
    <lineage>
        <taxon>unclassified sequences</taxon>
        <taxon>metagenomes</taxon>
        <taxon>ecological metagenomes</taxon>
    </lineage>
</organism>
<protein>
    <submittedName>
        <fullName evidence="1">Uncharacterized protein</fullName>
    </submittedName>
</protein>
<dbReference type="EMBL" id="BARV01037437">
    <property type="protein sequence ID" value="GAI50814.1"/>
    <property type="molecule type" value="Genomic_DNA"/>
</dbReference>
<comment type="caution">
    <text evidence="1">The sequence shown here is derived from an EMBL/GenBank/DDBJ whole genome shotgun (WGS) entry which is preliminary data.</text>
</comment>
<feature type="non-terminal residue" evidence="1">
    <location>
        <position position="54"/>
    </location>
</feature>
<proteinExistence type="predicted"/>
<dbReference type="Gene3D" id="3.10.129.10">
    <property type="entry name" value="Hotdog Thioesterase"/>
    <property type="match status" value="1"/>
</dbReference>
<gene>
    <name evidence="1" type="ORF">S06H3_57919</name>
</gene>
<dbReference type="InterPro" id="IPR029069">
    <property type="entry name" value="HotDog_dom_sf"/>
</dbReference>
<sequence length="54" mass="5835">MGEQLYWEDVEVGSEVTPLPKVATTQMLVKFAGASGDFNPLHYEDTYAASQGVG</sequence>
<evidence type="ECO:0000313" key="1">
    <source>
        <dbReference type="EMBL" id="GAI50814.1"/>
    </source>
</evidence>
<name>X1R5C6_9ZZZZ</name>
<dbReference type="AlphaFoldDB" id="X1R5C6"/>